<dbReference type="PRINTS" id="PR00160">
    <property type="entry name" value="GLUTAREDOXIN"/>
</dbReference>
<organism evidence="9 10">
    <name type="scientific">Priapulus caudatus</name>
    <name type="common">Priapulid worm</name>
    <dbReference type="NCBI Taxonomy" id="37621"/>
    <lineage>
        <taxon>Eukaryota</taxon>
        <taxon>Metazoa</taxon>
        <taxon>Ecdysozoa</taxon>
        <taxon>Scalidophora</taxon>
        <taxon>Priapulida</taxon>
        <taxon>Priapulimorpha</taxon>
        <taxon>Priapulimorphida</taxon>
        <taxon>Priapulidae</taxon>
        <taxon>Priapulus</taxon>
    </lineage>
</organism>
<dbReference type="PROSITE" id="PS51354">
    <property type="entry name" value="GLUTAREDOXIN_2"/>
    <property type="match status" value="1"/>
</dbReference>
<dbReference type="InterPro" id="IPR014025">
    <property type="entry name" value="Glutaredoxin_subgr"/>
</dbReference>
<evidence type="ECO:0000313" key="10">
    <source>
        <dbReference type="RefSeq" id="XP_014679102.1"/>
    </source>
</evidence>
<protein>
    <recommendedName>
        <fullName evidence="3">Glutaredoxin-1</fullName>
    </recommendedName>
</protein>
<dbReference type="PANTHER" id="PTHR46185:SF1">
    <property type="entry name" value="GLUTAREDOXIN-1"/>
    <property type="match status" value="1"/>
</dbReference>
<sequence length="109" mass="11945">MVNGKEFAVAKINGKKVVVFSKTFCPFCRMAKAILDKYRLSQDDYEVIEIEKRNDVAAIQDYMLELTGARTVPRVFIGGKCIGGGQETTALEDSGQLREILQAAGAIAN</sequence>
<keyword evidence="6" id="KW-1015">Disulfide bond</keyword>
<dbReference type="RefSeq" id="XP_014679102.1">
    <property type="nucleotide sequence ID" value="XM_014823616.1"/>
</dbReference>
<dbReference type="NCBIfam" id="TIGR02180">
    <property type="entry name" value="GRX_euk"/>
    <property type="match status" value="1"/>
</dbReference>
<evidence type="ECO:0000256" key="4">
    <source>
        <dbReference type="ARBA" id="ARBA00022448"/>
    </source>
</evidence>
<evidence type="ECO:0000256" key="7">
    <source>
        <dbReference type="ARBA" id="ARBA00023284"/>
    </source>
</evidence>
<comment type="similarity">
    <text evidence="2">Belongs to the glutaredoxin family.</text>
</comment>
<feature type="domain" description="Glutaredoxin" evidence="8">
    <location>
        <begin position="17"/>
        <end position="82"/>
    </location>
</feature>
<evidence type="ECO:0000256" key="6">
    <source>
        <dbReference type="ARBA" id="ARBA00023157"/>
    </source>
</evidence>
<dbReference type="GeneID" id="106818951"/>
<dbReference type="CDD" id="cd03419">
    <property type="entry name" value="GRX_GRXh_1_2_like"/>
    <property type="match status" value="1"/>
</dbReference>
<dbReference type="SUPFAM" id="SSF52833">
    <property type="entry name" value="Thioredoxin-like"/>
    <property type="match status" value="1"/>
</dbReference>
<dbReference type="Proteomes" id="UP000695022">
    <property type="component" value="Unplaced"/>
</dbReference>
<reference evidence="10" key="1">
    <citation type="submission" date="2025-08" db="UniProtKB">
        <authorList>
            <consortium name="RefSeq"/>
        </authorList>
    </citation>
    <scope>IDENTIFICATION</scope>
</reference>
<gene>
    <name evidence="10" type="primary">LOC106818951</name>
</gene>
<keyword evidence="7" id="KW-0676">Redox-active center</keyword>
<dbReference type="InterPro" id="IPR036249">
    <property type="entry name" value="Thioredoxin-like_sf"/>
</dbReference>
<evidence type="ECO:0000313" key="9">
    <source>
        <dbReference type="Proteomes" id="UP000695022"/>
    </source>
</evidence>
<keyword evidence="5" id="KW-0249">Electron transport</keyword>
<evidence type="ECO:0000256" key="5">
    <source>
        <dbReference type="ARBA" id="ARBA00022982"/>
    </source>
</evidence>
<keyword evidence="9" id="KW-1185">Reference proteome</keyword>
<dbReference type="Pfam" id="PF00462">
    <property type="entry name" value="Glutaredoxin"/>
    <property type="match status" value="1"/>
</dbReference>
<proteinExistence type="inferred from homology"/>
<evidence type="ECO:0000256" key="1">
    <source>
        <dbReference type="ARBA" id="ARBA00002549"/>
    </source>
</evidence>
<evidence type="ECO:0000256" key="2">
    <source>
        <dbReference type="ARBA" id="ARBA00007787"/>
    </source>
</evidence>
<dbReference type="PROSITE" id="PS00195">
    <property type="entry name" value="GLUTAREDOXIN_1"/>
    <property type="match status" value="1"/>
</dbReference>
<dbReference type="InterPro" id="IPR047185">
    <property type="entry name" value="GLRX1"/>
</dbReference>
<evidence type="ECO:0000259" key="8">
    <source>
        <dbReference type="Pfam" id="PF00462"/>
    </source>
</evidence>
<keyword evidence="4" id="KW-0813">Transport</keyword>
<dbReference type="InterPro" id="IPR011899">
    <property type="entry name" value="Glutaredoxin_euk/vir"/>
</dbReference>
<dbReference type="InterPro" id="IPR002109">
    <property type="entry name" value="Glutaredoxin"/>
</dbReference>
<name>A0ABM1F3T1_PRICU</name>
<accession>A0ABM1F3T1</accession>
<dbReference type="Gene3D" id="3.40.30.10">
    <property type="entry name" value="Glutaredoxin"/>
    <property type="match status" value="1"/>
</dbReference>
<evidence type="ECO:0000256" key="3">
    <source>
        <dbReference type="ARBA" id="ARBA00013662"/>
    </source>
</evidence>
<dbReference type="InterPro" id="IPR011767">
    <property type="entry name" value="GLR_AS"/>
</dbReference>
<dbReference type="PANTHER" id="PTHR46185">
    <property type="entry name" value="GLUTAREDOXIN-1"/>
    <property type="match status" value="1"/>
</dbReference>
<comment type="function">
    <text evidence="1">Has a glutathione-disulfide oxidoreductase activity in the presence of NADPH and glutathione reductase. Reduces low molecular weight disulfides and proteins.</text>
</comment>